<name>A0ABR7T3D1_HELCL</name>
<dbReference type="RefSeq" id="WP_188039470.1">
    <property type="nucleotide sequence ID" value="NZ_JACVHF010000005.1"/>
</dbReference>
<gene>
    <name evidence="1" type="ORF">H1S01_07520</name>
</gene>
<comment type="caution">
    <text evidence="1">The sequence shown here is derived from an EMBL/GenBank/DDBJ whole genome shotgun (WGS) entry which is preliminary data.</text>
</comment>
<keyword evidence="2" id="KW-1185">Reference proteome</keyword>
<dbReference type="EMBL" id="JACVHF010000005">
    <property type="protein sequence ID" value="MBC9784359.1"/>
    <property type="molecule type" value="Genomic_DNA"/>
</dbReference>
<organism evidence="1 2">
    <name type="scientific">Heliobacterium chlorum</name>
    <dbReference type="NCBI Taxonomy" id="2698"/>
    <lineage>
        <taxon>Bacteria</taxon>
        <taxon>Bacillati</taxon>
        <taxon>Bacillota</taxon>
        <taxon>Clostridia</taxon>
        <taxon>Eubacteriales</taxon>
        <taxon>Heliobacteriaceae</taxon>
        <taxon>Heliobacterium</taxon>
    </lineage>
</organism>
<proteinExistence type="predicted"/>
<accession>A0ABR7T3D1</accession>
<evidence type="ECO:0000313" key="2">
    <source>
        <dbReference type="Proteomes" id="UP000617402"/>
    </source>
</evidence>
<protein>
    <submittedName>
        <fullName evidence="1">Uncharacterized protein</fullName>
    </submittedName>
</protein>
<dbReference type="Proteomes" id="UP000617402">
    <property type="component" value="Unassembled WGS sequence"/>
</dbReference>
<evidence type="ECO:0000313" key="1">
    <source>
        <dbReference type="EMBL" id="MBC9784359.1"/>
    </source>
</evidence>
<sequence>MTDQQKCEEQLAKAFELMWGKFPEPVMLIHRSRTVIAVNECCKQYGGVPGTKCNAVNPEKHKGCKANVALDKNEAIRQDSLSGETKIIGYWIPLTCVPDYYVHFGIGMVDSIKAQQTTSPQETGDASSKC</sequence>
<reference evidence="1 2" key="1">
    <citation type="submission" date="2020-07" db="EMBL/GenBank/DDBJ databases">
        <title>Draft whole-genome sequence of Heliobacterium chlorum DSM 3682, type strain.</title>
        <authorList>
            <person name="Kyndt J.A."/>
            <person name="Meyer T.E."/>
            <person name="Imhoff J.F."/>
        </authorList>
    </citation>
    <scope>NUCLEOTIDE SEQUENCE [LARGE SCALE GENOMIC DNA]</scope>
    <source>
        <strain evidence="1 2">DSM 3682</strain>
    </source>
</reference>